<reference evidence="3 4" key="1">
    <citation type="submission" date="2018-09" db="EMBL/GenBank/DDBJ databases">
        <title>Gemmobacter lutimaris sp. nov., a marine bacterium isolated from tidal flat.</title>
        <authorList>
            <person name="Lee D.W."/>
            <person name="Yoo Y."/>
            <person name="Kim J.-J."/>
            <person name="Kim B.S."/>
        </authorList>
    </citation>
    <scope>NUCLEOTIDE SEQUENCE [LARGE SCALE GENOMIC DNA]</scope>
    <source>
        <strain evidence="3 4">YJ-T1-11</strain>
    </source>
</reference>
<name>A0A398BJG9_9RHOB</name>
<feature type="signal peptide" evidence="2">
    <location>
        <begin position="1"/>
        <end position="32"/>
    </location>
</feature>
<evidence type="ECO:0000313" key="4">
    <source>
        <dbReference type="Proteomes" id="UP000266649"/>
    </source>
</evidence>
<sequence length="218" mass="22602">MLAVSRPFNPEVPMRLFLAPALLVLTATPAVAGAVDQMVTAYRLFDLGVAAQDGLSQIAAARLAAGIEVHPVERAPEAEGGRDGGKDQRPAPRDPAAMMELARVAVEADETLALLLQDAAATAELLPKATLRQSAAVLRPGEVHRYQLAVDGGAETAIGVIGDGDSPLNLTIGTETGPLCQQDGSALACALQLPESGFVTVTLRNTGDGVNGYWLLTE</sequence>
<dbReference type="AlphaFoldDB" id="A0A398BJG9"/>
<keyword evidence="4" id="KW-1185">Reference proteome</keyword>
<feature type="chain" id="PRO_5017457843" evidence="2">
    <location>
        <begin position="33"/>
        <end position="218"/>
    </location>
</feature>
<protein>
    <submittedName>
        <fullName evidence="3">Uncharacterized protein</fullName>
    </submittedName>
</protein>
<evidence type="ECO:0000256" key="2">
    <source>
        <dbReference type="SAM" id="SignalP"/>
    </source>
</evidence>
<evidence type="ECO:0000256" key="1">
    <source>
        <dbReference type="SAM" id="MobiDB-lite"/>
    </source>
</evidence>
<proteinExistence type="predicted"/>
<accession>A0A398BJG9</accession>
<keyword evidence="2" id="KW-0732">Signal</keyword>
<feature type="compositionally biased region" description="Basic and acidic residues" evidence="1">
    <location>
        <begin position="72"/>
        <end position="92"/>
    </location>
</feature>
<dbReference type="Proteomes" id="UP000266649">
    <property type="component" value="Unassembled WGS sequence"/>
</dbReference>
<organism evidence="3 4">
    <name type="scientific">Gemmobacter lutimaris</name>
    <dbReference type="NCBI Taxonomy" id="2306023"/>
    <lineage>
        <taxon>Bacteria</taxon>
        <taxon>Pseudomonadati</taxon>
        <taxon>Pseudomonadota</taxon>
        <taxon>Alphaproteobacteria</taxon>
        <taxon>Rhodobacterales</taxon>
        <taxon>Paracoccaceae</taxon>
        <taxon>Gemmobacter</taxon>
    </lineage>
</organism>
<evidence type="ECO:0000313" key="3">
    <source>
        <dbReference type="EMBL" id="RID90552.1"/>
    </source>
</evidence>
<gene>
    <name evidence="3" type="ORF">D2N39_17445</name>
</gene>
<comment type="caution">
    <text evidence="3">The sequence shown here is derived from an EMBL/GenBank/DDBJ whole genome shotgun (WGS) entry which is preliminary data.</text>
</comment>
<feature type="region of interest" description="Disordered" evidence="1">
    <location>
        <begin position="72"/>
        <end position="93"/>
    </location>
</feature>
<dbReference type="EMBL" id="QXXQ01000012">
    <property type="protein sequence ID" value="RID90552.1"/>
    <property type="molecule type" value="Genomic_DNA"/>
</dbReference>